<proteinExistence type="predicted"/>
<dbReference type="EMBL" id="BAAALD010000041">
    <property type="protein sequence ID" value="GAA1094388.1"/>
    <property type="molecule type" value="Genomic_DNA"/>
</dbReference>
<feature type="region of interest" description="Disordered" evidence="1">
    <location>
        <begin position="1"/>
        <end position="21"/>
    </location>
</feature>
<dbReference type="Proteomes" id="UP001499987">
    <property type="component" value="Unassembled WGS sequence"/>
</dbReference>
<evidence type="ECO:0000313" key="3">
    <source>
        <dbReference type="Proteomes" id="UP001499987"/>
    </source>
</evidence>
<dbReference type="SUPFAM" id="SSF81301">
    <property type="entry name" value="Nucleotidyltransferase"/>
    <property type="match status" value="1"/>
</dbReference>
<evidence type="ECO:0000256" key="1">
    <source>
        <dbReference type="SAM" id="MobiDB-lite"/>
    </source>
</evidence>
<dbReference type="InterPro" id="IPR043519">
    <property type="entry name" value="NT_sf"/>
</dbReference>
<organism evidence="2 3">
    <name type="scientific">Kitasatospora arboriphila</name>
    <dbReference type="NCBI Taxonomy" id="258052"/>
    <lineage>
        <taxon>Bacteria</taxon>
        <taxon>Bacillati</taxon>
        <taxon>Actinomycetota</taxon>
        <taxon>Actinomycetes</taxon>
        <taxon>Kitasatosporales</taxon>
        <taxon>Streptomycetaceae</taxon>
        <taxon>Kitasatospora</taxon>
    </lineage>
</organism>
<name>A0ABN1TMP8_9ACTN</name>
<gene>
    <name evidence="2" type="ORF">GCM10009663_42300</name>
</gene>
<accession>A0ABN1TMP8</accession>
<keyword evidence="3" id="KW-1185">Reference proteome</keyword>
<protein>
    <submittedName>
        <fullName evidence="2">Nucleotidyltransferase domain-containing protein</fullName>
    </submittedName>
</protein>
<feature type="compositionally biased region" description="Gly residues" evidence="1">
    <location>
        <begin position="1"/>
        <end position="14"/>
    </location>
</feature>
<sequence>MTGGSGDSGGSGGGQRDDRGLAEDGTIAREGSLGRVPTAFRPLVDAVRTRTSALFGADRLHSAYLYGSIPRGTAVPGVSDLDLLLALRREPTGADRADAEALGAGLDRDFPVVDGAGVLVYGAATLLGPLERHDLGFFVACLCTPLIGDDLARELPRYRPSRLLARETNGDLALALPRWRERLAADPDEEERRRLVRGISRRLVRTGFTLVMPDWNGWTSDLARSAEVFAARYPARADQMRLAAAAARTPTPDPAVLALLVTDLAPWLAAEYTAVHGAKAPRP</sequence>
<evidence type="ECO:0000313" key="2">
    <source>
        <dbReference type="EMBL" id="GAA1094388.1"/>
    </source>
</evidence>
<comment type="caution">
    <text evidence="2">The sequence shown here is derived from an EMBL/GenBank/DDBJ whole genome shotgun (WGS) entry which is preliminary data.</text>
</comment>
<dbReference type="RefSeq" id="WP_344625232.1">
    <property type="nucleotide sequence ID" value="NZ_BAAALD010000041.1"/>
</dbReference>
<reference evidence="2 3" key="1">
    <citation type="journal article" date="2019" name="Int. J. Syst. Evol. Microbiol.">
        <title>The Global Catalogue of Microorganisms (GCM) 10K type strain sequencing project: providing services to taxonomists for standard genome sequencing and annotation.</title>
        <authorList>
            <consortium name="The Broad Institute Genomics Platform"/>
            <consortium name="The Broad Institute Genome Sequencing Center for Infectious Disease"/>
            <person name="Wu L."/>
            <person name="Ma J."/>
        </authorList>
    </citation>
    <scope>NUCLEOTIDE SEQUENCE [LARGE SCALE GENOMIC DNA]</scope>
    <source>
        <strain evidence="2 3">JCM 13002</strain>
    </source>
</reference>